<name>A0A9N9DGX2_9GLOM</name>
<gene>
    <name evidence="2" type="ORF">CPELLU_LOCUS8844</name>
</gene>
<evidence type="ECO:0000313" key="2">
    <source>
        <dbReference type="EMBL" id="CAG8640704.1"/>
    </source>
</evidence>
<feature type="compositionally biased region" description="Polar residues" evidence="1">
    <location>
        <begin position="71"/>
        <end position="88"/>
    </location>
</feature>
<comment type="caution">
    <text evidence="2">The sequence shown here is derived from an EMBL/GenBank/DDBJ whole genome shotgun (WGS) entry which is preliminary data.</text>
</comment>
<dbReference type="Proteomes" id="UP000789759">
    <property type="component" value="Unassembled WGS sequence"/>
</dbReference>
<evidence type="ECO:0000313" key="3">
    <source>
        <dbReference type="Proteomes" id="UP000789759"/>
    </source>
</evidence>
<keyword evidence="3" id="KW-1185">Reference proteome</keyword>
<protein>
    <submittedName>
        <fullName evidence="2">15384_t:CDS:1</fullName>
    </submittedName>
</protein>
<evidence type="ECO:0000256" key="1">
    <source>
        <dbReference type="SAM" id="MobiDB-lite"/>
    </source>
</evidence>
<accession>A0A9N9DGX2</accession>
<proteinExistence type="predicted"/>
<dbReference type="AlphaFoldDB" id="A0A9N9DGX2"/>
<organism evidence="2 3">
    <name type="scientific">Cetraspora pellucida</name>
    <dbReference type="NCBI Taxonomy" id="1433469"/>
    <lineage>
        <taxon>Eukaryota</taxon>
        <taxon>Fungi</taxon>
        <taxon>Fungi incertae sedis</taxon>
        <taxon>Mucoromycota</taxon>
        <taxon>Glomeromycotina</taxon>
        <taxon>Glomeromycetes</taxon>
        <taxon>Diversisporales</taxon>
        <taxon>Gigasporaceae</taxon>
        <taxon>Cetraspora</taxon>
    </lineage>
</organism>
<sequence>MNQSGAQIINAQLQTNNGQLQRPQNIGGPQNGNGQFQGFLNIGRQTLRSRNLFNNTSISVQYYADLVEGTNPFTRRQGPPTQSNQSLISGLPLKDVIE</sequence>
<dbReference type="EMBL" id="CAJVQA010006440">
    <property type="protein sequence ID" value="CAG8640704.1"/>
    <property type="molecule type" value="Genomic_DNA"/>
</dbReference>
<reference evidence="2" key="1">
    <citation type="submission" date="2021-06" db="EMBL/GenBank/DDBJ databases">
        <authorList>
            <person name="Kallberg Y."/>
            <person name="Tangrot J."/>
            <person name="Rosling A."/>
        </authorList>
    </citation>
    <scope>NUCLEOTIDE SEQUENCE</scope>
    <source>
        <strain evidence="2">FL966</strain>
    </source>
</reference>
<feature type="region of interest" description="Disordered" evidence="1">
    <location>
        <begin position="71"/>
        <end position="98"/>
    </location>
</feature>